<accession>A0A7Y7B6S4</accession>
<sequence length="161" mass="18040">MLLWDYESEGWEESLSALSVERRRSISLEAISVALDSFRPSFEALFAQETVSFIRQTLLRCQGLLEGEDEEGVGSEEFFDALHLLPDRDSALGLTSLVMAISTYVDCLGGEMSAADTLEVMSASYEAVLNSERIPRVTPDTERQNDNCVRLIEIQRRLVVD</sequence>
<dbReference type="Proteomes" id="UP000587462">
    <property type="component" value="Unassembled WGS sequence"/>
</dbReference>
<keyword evidence="2" id="KW-1185">Reference proteome</keyword>
<gene>
    <name evidence="1" type="ORF">HG542_20460</name>
</gene>
<dbReference type="RefSeq" id="WP_171083523.1">
    <property type="nucleotide sequence ID" value="NZ_BNBU01000008.1"/>
</dbReference>
<name>A0A7Y7B6S4_STRMO</name>
<evidence type="ECO:0000313" key="2">
    <source>
        <dbReference type="Proteomes" id="UP000587462"/>
    </source>
</evidence>
<reference evidence="1 2" key="1">
    <citation type="submission" date="2020-04" db="EMBL/GenBank/DDBJ databases">
        <title>Draft Genome Sequence of Streptomyces morookaense DSM 40503, an 8-azaguanine-producing strain.</title>
        <authorList>
            <person name="Qi J."/>
            <person name="Gao J.-M."/>
        </authorList>
    </citation>
    <scope>NUCLEOTIDE SEQUENCE [LARGE SCALE GENOMIC DNA]</scope>
    <source>
        <strain evidence="1 2">DSM 40503</strain>
    </source>
</reference>
<proteinExistence type="predicted"/>
<comment type="caution">
    <text evidence="1">The sequence shown here is derived from an EMBL/GenBank/DDBJ whole genome shotgun (WGS) entry which is preliminary data.</text>
</comment>
<organism evidence="1 2">
    <name type="scientific">Streptomyces morookaense</name>
    <name type="common">Streptoverticillium morookaense</name>
    <dbReference type="NCBI Taxonomy" id="1970"/>
    <lineage>
        <taxon>Bacteria</taxon>
        <taxon>Bacillati</taxon>
        <taxon>Actinomycetota</taxon>
        <taxon>Actinomycetes</taxon>
        <taxon>Kitasatosporales</taxon>
        <taxon>Streptomycetaceae</taxon>
        <taxon>Streptomyces</taxon>
    </lineage>
</organism>
<dbReference type="EMBL" id="JABBXF010000046">
    <property type="protein sequence ID" value="NVK80022.1"/>
    <property type="molecule type" value="Genomic_DNA"/>
</dbReference>
<protein>
    <submittedName>
        <fullName evidence="1">Uncharacterized protein</fullName>
    </submittedName>
</protein>
<evidence type="ECO:0000313" key="1">
    <source>
        <dbReference type="EMBL" id="NVK80022.1"/>
    </source>
</evidence>
<dbReference type="AlphaFoldDB" id="A0A7Y7B6S4"/>